<dbReference type="Proteomes" id="UP001063782">
    <property type="component" value="Chromosome"/>
</dbReference>
<name>A0ABY6F2D7_9GAMM</name>
<keyword evidence="2" id="KW-1185">Reference proteome</keyword>
<proteinExistence type="predicted"/>
<dbReference type="EMBL" id="CP089977">
    <property type="protein sequence ID" value="UXZ04259.1"/>
    <property type="molecule type" value="Genomic_DNA"/>
</dbReference>
<organism evidence="1 2">
    <name type="scientific">Moraxella nasicaprae</name>
    <dbReference type="NCBI Taxonomy" id="2904122"/>
    <lineage>
        <taxon>Bacteria</taxon>
        <taxon>Pseudomonadati</taxon>
        <taxon>Pseudomonadota</taxon>
        <taxon>Gammaproteobacteria</taxon>
        <taxon>Moraxellales</taxon>
        <taxon>Moraxellaceae</taxon>
        <taxon>Moraxella</taxon>
    </lineage>
</organism>
<evidence type="ECO:0000313" key="1">
    <source>
        <dbReference type="EMBL" id="UXZ04259.1"/>
    </source>
</evidence>
<sequence>MLHKPFHDDGQVLQIGGLTIENGVDGVVIYGELTILPNQAGRTQAQALHEISAQLLRAFDGQIEPSQAPVSQMIDNPFA</sequence>
<evidence type="ECO:0000313" key="2">
    <source>
        <dbReference type="Proteomes" id="UP001063782"/>
    </source>
</evidence>
<reference evidence="1" key="1">
    <citation type="submission" date="2021-12" db="EMBL/GenBank/DDBJ databases">
        <title>taxonomy of Moraxella sp. ZY201224.</title>
        <authorList>
            <person name="Li F."/>
        </authorList>
    </citation>
    <scope>NUCLEOTIDE SEQUENCE</scope>
    <source>
        <strain evidence="1">ZY201224</strain>
    </source>
</reference>
<protein>
    <submittedName>
        <fullName evidence="1">Uncharacterized protein</fullName>
    </submittedName>
</protein>
<accession>A0ABY6F2D7</accession>
<gene>
    <name evidence="1" type="ORF">LU297_06540</name>
</gene>
<dbReference type="RefSeq" id="WP_263075744.1">
    <property type="nucleotide sequence ID" value="NZ_CP089977.1"/>
</dbReference>